<sequence>MKFVLIFSFAISVLSFLHCPTPKRTVAEPPPQNPERKSVQEESTSPNPDDEFVKATEGFLSGDVFQVVISSLEGSPEGAQELAKKRAVNLLIAEKGETFRSGDKAVLKELVEAKGKIVKSSGSIQGKTYFLFQVQSPGLKASLKR</sequence>
<dbReference type="OrthoDB" id="341999at2"/>
<dbReference type="RefSeq" id="WP_100747664.1">
    <property type="nucleotide sequence ID" value="NZ_NPEF02000009.1"/>
</dbReference>
<reference evidence="2 4" key="2">
    <citation type="journal article" date="2018" name="Microb. Genom.">
        <title>Deciphering the unexplored Leptospira diversity from soils uncovers genomic evolution to virulence.</title>
        <authorList>
            <person name="Thibeaux R."/>
            <person name="Iraola G."/>
            <person name="Ferres I."/>
            <person name="Bierque E."/>
            <person name="Girault D."/>
            <person name="Soupe-Gilbert M.E."/>
            <person name="Picardeau M."/>
            <person name="Goarant C."/>
        </authorList>
    </citation>
    <scope>NUCLEOTIDE SEQUENCE [LARGE SCALE GENOMIC DNA]</scope>
    <source>
        <strain evidence="2 4">ATI7-C-A5</strain>
    </source>
</reference>
<evidence type="ECO:0000256" key="1">
    <source>
        <dbReference type="SAM" id="MobiDB-lite"/>
    </source>
</evidence>
<organism evidence="3">
    <name type="scientific">Leptospira ellisii</name>
    <dbReference type="NCBI Taxonomy" id="2023197"/>
    <lineage>
        <taxon>Bacteria</taxon>
        <taxon>Pseudomonadati</taxon>
        <taxon>Spirochaetota</taxon>
        <taxon>Spirochaetia</taxon>
        <taxon>Leptospirales</taxon>
        <taxon>Leptospiraceae</taxon>
        <taxon>Leptospira</taxon>
    </lineage>
</organism>
<evidence type="ECO:0000313" key="3">
    <source>
        <dbReference type="EMBL" id="PJZ93663.1"/>
    </source>
</evidence>
<gene>
    <name evidence="2" type="ORF">CH379_008825</name>
    <name evidence="3" type="ORF">CH379_06640</name>
</gene>
<dbReference type="Proteomes" id="UP000232122">
    <property type="component" value="Unassembled WGS sequence"/>
</dbReference>
<dbReference type="EMBL" id="NPEF01000050">
    <property type="protein sequence ID" value="PJZ93663.1"/>
    <property type="molecule type" value="Genomic_DNA"/>
</dbReference>
<feature type="region of interest" description="Disordered" evidence="1">
    <location>
        <begin position="22"/>
        <end position="51"/>
    </location>
</feature>
<evidence type="ECO:0000313" key="4">
    <source>
        <dbReference type="Proteomes" id="UP000232122"/>
    </source>
</evidence>
<proteinExistence type="predicted"/>
<dbReference type="NCBIfam" id="NF033168">
    <property type="entry name" value="lipo_LIC10766"/>
    <property type="match status" value="1"/>
</dbReference>
<comment type="caution">
    <text evidence="3">The sequence shown here is derived from an EMBL/GenBank/DDBJ whole genome shotgun (WGS) entry which is preliminary data.</text>
</comment>
<keyword evidence="4" id="KW-1185">Reference proteome</keyword>
<protein>
    <submittedName>
        <fullName evidence="3">Lipoprotein</fullName>
    </submittedName>
</protein>
<dbReference type="EMBL" id="NPEF02000009">
    <property type="protein sequence ID" value="MDV6235728.1"/>
    <property type="molecule type" value="Genomic_DNA"/>
</dbReference>
<keyword evidence="3" id="KW-0449">Lipoprotein</keyword>
<reference evidence="2" key="3">
    <citation type="submission" date="2023-10" db="EMBL/GenBank/DDBJ databases">
        <authorList>
            <person name="Picardeau M."/>
            <person name="Thibeaux R."/>
        </authorList>
    </citation>
    <scope>NUCLEOTIDE SEQUENCE</scope>
    <source>
        <strain evidence="2">ATI7-C-A5</strain>
    </source>
</reference>
<name>A0A2N0BAX6_9LEPT</name>
<evidence type="ECO:0000313" key="2">
    <source>
        <dbReference type="EMBL" id="MDV6235728.1"/>
    </source>
</evidence>
<reference evidence="3" key="1">
    <citation type="submission" date="2017-07" db="EMBL/GenBank/DDBJ databases">
        <title>Leptospira spp. isolated from tropical soils.</title>
        <authorList>
            <person name="Thibeaux R."/>
            <person name="Iraola G."/>
            <person name="Ferres I."/>
            <person name="Bierque E."/>
            <person name="Girault D."/>
            <person name="Soupe-Gilbert M.-E."/>
            <person name="Picardeau M."/>
            <person name="Goarant C."/>
        </authorList>
    </citation>
    <scope>NUCLEOTIDE SEQUENCE [LARGE SCALE GENOMIC DNA]</scope>
    <source>
        <strain evidence="3">ATI7-C-A5</strain>
    </source>
</reference>
<accession>A0A2N0BAX6</accession>
<accession>A0A2N0BI92</accession>
<dbReference type="AlphaFoldDB" id="A0A2N0BAX6"/>